<feature type="region of interest" description="Disordered" evidence="1">
    <location>
        <begin position="1"/>
        <end position="22"/>
    </location>
</feature>
<dbReference type="Pfam" id="PF03364">
    <property type="entry name" value="Polyketide_cyc"/>
    <property type="match status" value="1"/>
</dbReference>
<reference evidence="4" key="1">
    <citation type="submission" date="2018-01" db="EMBL/GenBank/DDBJ databases">
        <title>Draft Genome Sequence of the Radioresistant Bacterium Deinococcus aerius TR0125, Isolated from the Higher Atmosphere above Japan.</title>
        <authorList>
            <person name="Satoh K."/>
            <person name="Arai H."/>
            <person name="Sanzen T."/>
            <person name="Kawaguchi Y."/>
            <person name="Hayashi H."/>
            <person name="Yokobori S."/>
            <person name="Yamagishi A."/>
            <person name="Oono Y."/>
            <person name="Narumi I."/>
        </authorList>
    </citation>
    <scope>NUCLEOTIDE SEQUENCE [LARGE SCALE GENOMIC DNA]</scope>
    <source>
        <strain evidence="4">TR0125</strain>
    </source>
</reference>
<organism evidence="3 4">
    <name type="scientific">Deinococcus aerius</name>
    <dbReference type="NCBI Taxonomy" id="200253"/>
    <lineage>
        <taxon>Bacteria</taxon>
        <taxon>Thermotogati</taxon>
        <taxon>Deinococcota</taxon>
        <taxon>Deinococci</taxon>
        <taxon>Deinococcales</taxon>
        <taxon>Deinococcaceae</taxon>
        <taxon>Deinococcus</taxon>
    </lineage>
</organism>
<evidence type="ECO:0000256" key="1">
    <source>
        <dbReference type="SAM" id="MobiDB-lite"/>
    </source>
</evidence>
<keyword evidence="4" id="KW-1185">Reference proteome</keyword>
<evidence type="ECO:0000313" key="3">
    <source>
        <dbReference type="EMBL" id="GBF04041.1"/>
    </source>
</evidence>
<dbReference type="RefSeq" id="WP_103127630.1">
    <property type="nucleotide sequence ID" value="NZ_BFAG01000001.1"/>
</dbReference>
<dbReference type="PANTHER" id="PTHR33824:SF7">
    <property type="entry name" value="POLYKETIDE CYCLASE_DEHYDRASE AND LIPID TRANSPORT SUPERFAMILY PROTEIN"/>
    <property type="match status" value="1"/>
</dbReference>
<sequence>MTQSQASQAQGGAPQVSPQNSSPVERLIFGGLGLGMILLSLRQKNESGLILGTGGALLLSGAAMGRSVGAAITQVRRTPDDTIAVQRAVTIGKSADELYTFWRNFENLPRFMDHLESVKVQDGDGQRSHWVAKAHRGTSVEWDAEITEDEPGRRIAWRSLEGATVPNEGFVEFRPAPGDWGTEIHVSLTYRPPGGTLGAAVARLLGEDPAVQIGEDLRRLKRLLEVGEVPTTEGQPSARKGIMKAEAKMYDNRRTS</sequence>
<dbReference type="Proteomes" id="UP000236569">
    <property type="component" value="Unassembled WGS sequence"/>
</dbReference>
<dbReference type="OrthoDB" id="9797595at2"/>
<dbReference type="AlphaFoldDB" id="A0A2I9DHB0"/>
<feature type="compositionally biased region" description="Low complexity" evidence="1">
    <location>
        <begin position="1"/>
        <end position="13"/>
    </location>
</feature>
<name>A0A2I9DHB0_9DEIO</name>
<proteinExistence type="predicted"/>
<evidence type="ECO:0000259" key="2">
    <source>
        <dbReference type="Pfam" id="PF03364"/>
    </source>
</evidence>
<feature type="domain" description="Coenzyme Q-binding protein COQ10 START" evidence="2">
    <location>
        <begin position="92"/>
        <end position="217"/>
    </location>
</feature>
<dbReference type="EMBL" id="BFAG01000001">
    <property type="protein sequence ID" value="GBF04041.1"/>
    <property type="molecule type" value="Genomic_DNA"/>
</dbReference>
<accession>A0A2I9DHB0</accession>
<gene>
    <name evidence="3" type="ORF">DAERI_010213</name>
</gene>
<evidence type="ECO:0000313" key="4">
    <source>
        <dbReference type="Proteomes" id="UP000236569"/>
    </source>
</evidence>
<dbReference type="PANTHER" id="PTHR33824">
    <property type="entry name" value="POLYKETIDE CYCLASE/DEHYDRASE AND LIPID TRANSPORT SUPERFAMILY PROTEIN"/>
    <property type="match status" value="1"/>
</dbReference>
<dbReference type="InterPro" id="IPR023393">
    <property type="entry name" value="START-like_dom_sf"/>
</dbReference>
<dbReference type="SUPFAM" id="SSF55961">
    <property type="entry name" value="Bet v1-like"/>
    <property type="match status" value="1"/>
</dbReference>
<dbReference type="InterPro" id="IPR005031">
    <property type="entry name" value="COQ10_START"/>
</dbReference>
<comment type="caution">
    <text evidence="3">The sequence shown here is derived from an EMBL/GenBank/DDBJ whole genome shotgun (WGS) entry which is preliminary data.</text>
</comment>
<dbReference type="CDD" id="cd07817">
    <property type="entry name" value="SRPBCC_8"/>
    <property type="match status" value="1"/>
</dbReference>
<dbReference type="Gene3D" id="3.30.530.20">
    <property type="match status" value="1"/>
</dbReference>
<protein>
    <submittedName>
        <fullName evidence="3">Cyclase/dehydrase</fullName>
    </submittedName>
</protein>
<dbReference type="InterPro" id="IPR047137">
    <property type="entry name" value="ORF3"/>
</dbReference>